<evidence type="ECO:0000259" key="9">
    <source>
        <dbReference type="Pfam" id="PF07732"/>
    </source>
</evidence>
<evidence type="ECO:0000259" key="7">
    <source>
        <dbReference type="Pfam" id="PF00394"/>
    </source>
</evidence>
<evidence type="ECO:0000256" key="2">
    <source>
        <dbReference type="ARBA" id="ARBA00022723"/>
    </source>
</evidence>
<dbReference type="PROSITE" id="PS00080">
    <property type="entry name" value="MULTICOPPER_OXIDASE2"/>
    <property type="match status" value="1"/>
</dbReference>
<name>A0A6G1I690_9PEZI</name>
<dbReference type="OrthoDB" id="2121828at2759"/>
<dbReference type="Pfam" id="PF07731">
    <property type="entry name" value="Cu-oxidase_2"/>
    <property type="match status" value="1"/>
</dbReference>
<dbReference type="CDD" id="cd13877">
    <property type="entry name" value="CuRO_2_Fet3p_like"/>
    <property type="match status" value="1"/>
</dbReference>
<feature type="chain" id="PRO_5026027953" evidence="6">
    <location>
        <begin position="17"/>
        <end position="595"/>
    </location>
</feature>
<dbReference type="Gene3D" id="2.60.40.420">
    <property type="entry name" value="Cupredoxins - blue copper proteins"/>
    <property type="match status" value="3"/>
</dbReference>
<dbReference type="InterPro" id="IPR045087">
    <property type="entry name" value="Cu-oxidase_fam"/>
</dbReference>
<dbReference type="GO" id="GO:0004322">
    <property type="term" value="F:ferroxidase activity"/>
    <property type="evidence" value="ECO:0007669"/>
    <property type="project" value="TreeGrafter"/>
</dbReference>
<dbReference type="InterPro" id="IPR011707">
    <property type="entry name" value="Cu-oxidase-like_N"/>
</dbReference>
<feature type="domain" description="Plastocyanin-like" evidence="9">
    <location>
        <begin position="25"/>
        <end position="140"/>
    </location>
</feature>
<dbReference type="InterPro" id="IPR008972">
    <property type="entry name" value="Cupredoxin"/>
</dbReference>
<comment type="similarity">
    <text evidence="1">Belongs to the multicopper oxidase family.</text>
</comment>
<feature type="signal peptide" evidence="6">
    <location>
        <begin position="1"/>
        <end position="16"/>
    </location>
</feature>
<evidence type="ECO:0000259" key="8">
    <source>
        <dbReference type="Pfam" id="PF07731"/>
    </source>
</evidence>
<dbReference type="PANTHER" id="PTHR11709">
    <property type="entry name" value="MULTI-COPPER OXIDASE"/>
    <property type="match status" value="1"/>
</dbReference>
<protein>
    <submittedName>
        <fullName evidence="10">Conidial pigment biosynthesis oxidase Abr1/brown 1</fullName>
    </submittedName>
</protein>
<dbReference type="EMBL" id="ML996689">
    <property type="protein sequence ID" value="KAF2403818.1"/>
    <property type="molecule type" value="Genomic_DNA"/>
</dbReference>
<keyword evidence="2" id="KW-0479">Metal-binding</keyword>
<dbReference type="Pfam" id="PF00394">
    <property type="entry name" value="Cu-oxidase"/>
    <property type="match status" value="1"/>
</dbReference>
<dbReference type="PANTHER" id="PTHR11709:SF361">
    <property type="entry name" value="IRON TRANSPORT MULTICOPPER OXIDASE FET3"/>
    <property type="match status" value="1"/>
</dbReference>
<dbReference type="GO" id="GO:0033573">
    <property type="term" value="C:high-affinity iron permease complex"/>
    <property type="evidence" value="ECO:0007669"/>
    <property type="project" value="TreeGrafter"/>
</dbReference>
<dbReference type="InterPro" id="IPR011706">
    <property type="entry name" value="Cu-oxidase_C"/>
</dbReference>
<feature type="domain" description="Plastocyanin-like" evidence="7">
    <location>
        <begin position="149"/>
        <end position="300"/>
    </location>
</feature>
<organism evidence="10 11">
    <name type="scientific">Trichodelitschia bisporula</name>
    <dbReference type="NCBI Taxonomy" id="703511"/>
    <lineage>
        <taxon>Eukaryota</taxon>
        <taxon>Fungi</taxon>
        <taxon>Dikarya</taxon>
        <taxon>Ascomycota</taxon>
        <taxon>Pezizomycotina</taxon>
        <taxon>Dothideomycetes</taxon>
        <taxon>Dothideomycetes incertae sedis</taxon>
        <taxon>Phaeotrichales</taxon>
        <taxon>Phaeotrichaceae</taxon>
        <taxon>Trichodelitschia</taxon>
    </lineage>
</organism>
<keyword evidence="5" id="KW-0186">Copper</keyword>
<dbReference type="InterPro" id="IPR001117">
    <property type="entry name" value="Cu-oxidase_2nd"/>
</dbReference>
<dbReference type="CDD" id="cd13851">
    <property type="entry name" value="CuRO_1_Fet3p"/>
    <property type="match status" value="1"/>
</dbReference>
<dbReference type="AlphaFoldDB" id="A0A6G1I690"/>
<dbReference type="GO" id="GO:0010106">
    <property type="term" value="P:cellular response to iron ion starvation"/>
    <property type="evidence" value="ECO:0007669"/>
    <property type="project" value="TreeGrafter"/>
</dbReference>
<dbReference type="PROSITE" id="PS00079">
    <property type="entry name" value="MULTICOPPER_OXIDASE1"/>
    <property type="match status" value="1"/>
</dbReference>
<dbReference type="InterPro" id="IPR033138">
    <property type="entry name" value="Cu_oxidase_CS"/>
</dbReference>
<evidence type="ECO:0000256" key="6">
    <source>
        <dbReference type="SAM" id="SignalP"/>
    </source>
</evidence>
<evidence type="ECO:0000313" key="10">
    <source>
        <dbReference type="EMBL" id="KAF2403818.1"/>
    </source>
</evidence>
<dbReference type="InterPro" id="IPR044130">
    <property type="entry name" value="CuRO_2_Fet3-like"/>
</dbReference>
<dbReference type="InterPro" id="IPR002355">
    <property type="entry name" value="Cu_oxidase_Cu_BS"/>
</dbReference>
<accession>A0A6G1I690</accession>
<dbReference type="SUPFAM" id="SSF49503">
    <property type="entry name" value="Cupredoxins"/>
    <property type="match status" value="3"/>
</dbReference>
<dbReference type="GO" id="GO:0005507">
    <property type="term" value="F:copper ion binding"/>
    <property type="evidence" value="ECO:0007669"/>
    <property type="project" value="InterPro"/>
</dbReference>
<proteinExistence type="inferred from homology"/>
<keyword evidence="4" id="KW-0560">Oxidoreductase</keyword>
<keyword evidence="3 6" id="KW-0732">Signal</keyword>
<gene>
    <name evidence="10" type="ORF">EJ06DRAFT_295688</name>
</gene>
<dbReference type="Pfam" id="PF07732">
    <property type="entry name" value="Cu-oxidase_3"/>
    <property type="match status" value="1"/>
</dbReference>
<evidence type="ECO:0000313" key="11">
    <source>
        <dbReference type="Proteomes" id="UP000799640"/>
    </source>
</evidence>
<dbReference type="GO" id="GO:0033215">
    <property type="term" value="P:reductive iron assimilation"/>
    <property type="evidence" value="ECO:0007669"/>
    <property type="project" value="TreeGrafter"/>
</dbReference>
<reference evidence="10" key="1">
    <citation type="journal article" date="2020" name="Stud. Mycol.">
        <title>101 Dothideomycetes genomes: a test case for predicting lifestyles and emergence of pathogens.</title>
        <authorList>
            <person name="Haridas S."/>
            <person name="Albert R."/>
            <person name="Binder M."/>
            <person name="Bloem J."/>
            <person name="Labutti K."/>
            <person name="Salamov A."/>
            <person name="Andreopoulos B."/>
            <person name="Baker S."/>
            <person name="Barry K."/>
            <person name="Bills G."/>
            <person name="Bluhm B."/>
            <person name="Cannon C."/>
            <person name="Castanera R."/>
            <person name="Culley D."/>
            <person name="Daum C."/>
            <person name="Ezra D."/>
            <person name="Gonzalez J."/>
            <person name="Henrissat B."/>
            <person name="Kuo A."/>
            <person name="Liang C."/>
            <person name="Lipzen A."/>
            <person name="Lutzoni F."/>
            <person name="Magnuson J."/>
            <person name="Mondo S."/>
            <person name="Nolan M."/>
            <person name="Ohm R."/>
            <person name="Pangilinan J."/>
            <person name="Park H.-J."/>
            <person name="Ramirez L."/>
            <person name="Alfaro M."/>
            <person name="Sun H."/>
            <person name="Tritt A."/>
            <person name="Yoshinaga Y."/>
            <person name="Zwiers L.-H."/>
            <person name="Turgeon B."/>
            <person name="Goodwin S."/>
            <person name="Spatafora J."/>
            <person name="Crous P."/>
            <person name="Grigoriev I."/>
        </authorList>
    </citation>
    <scope>NUCLEOTIDE SEQUENCE</scope>
    <source>
        <strain evidence="10">CBS 262.69</strain>
    </source>
</reference>
<evidence type="ECO:0000256" key="4">
    <source>
        <dbReference type="ARBA" id="ARBA00023002"/>
    </source>
</evidence>
<dbReference type="Proteomes" id="UP000799640">
    <property type="component" value="Unassembled WGS sequence"/>
</dbReference>
<evidence type="ECO:0000256" key="1">
    <source>
        <dbReference type="ARBA" id="ARBA00010609"/>
    </source>
</evidence>
<evidence type="ECO:0000256" key="5">
    <source>
        <dbReference type="ARBA" id="ARBA00023008"/>
    </source>
</evidence>
<keyword evidence="11" id="KW-1185">Reference proteome</keyword>
<sequence length="595" mass="65671">MLCLLLFSYLASLVSAATVVVNWDVTWAVAAPDGNPRPVIGVNGKWPCPTLEINKGDRLLLTLNNQLRNESTSIHFHGLFLNGSQFMDGASVVTQCPIPPGSSFTYDFTVDQVGTYWWHSHTFGQYPDGFRGPLIVRDPAPPYGKVDGEFTLTLSDWYDQQMPPLIQAYQSRANAEVNQGHEPIPTGGGLINDKKNASFAVEPNKTYLFRLINVGNFLAQGLDFAGHDLTMVELDGVYTQPTPLAGKNVRLATGQRIGLLLKTKPNAASNFEIKAMFDTTMFPPTPGIQMNTSAYLVYDQSKPFPPPGTLYNITYVDETALQPLDNQPALEPVDNRVVLDTTFTTVDGIHRATVNNLTYLPAKVPTLYTAVQAGGDYSLNPNIYGQVNPFVLRPNEVVEVVINNMHPSLHPWHLHGHAFQVIERAPPNAGIFTGFRNASAIPIKRDTLMVQPNSYAVVRFRADNPGVWIMHCHIEWHVESGLVVTLIEAPEKLQGLPIPANHIDNCVRYPMPWQGNAAGNTRNLLDLAGVDTRASEDKHNGALYDPVTAYTNGPLTPTQQCPPSFAGCIGHTSLIVQSVPTHKRRWLETLKWLVR</sequence>
<evidence type="ECO:0000256" key="3">
    <source>
        <dbReference type="ARBA" id="ARBA00022729"/>
    </source>
</evidence>
<feature type="domain" description="Plastocyanin-like" evidence="8">
    <location>
        <begin position="360"/>
        <end position="491"/>
    </location>
</feature>